<name>A0A0E9Y0S9_ANGAN</name>
<reference evidence="1" key="2">
    <citation type="journal article" date="2015" name="Fish Shellfish Immunol.">
        <title>Early steps in the European eel (Anguilla anguilla)-Vibrio vulnificus interaction in the gills: Role of the RtxA13 toxin.</title>
        <authorList>
            <person name="Callol A."/>
            <person name="Pajuelo D."/>
            <person name="Ebbesson L."/>
            <person name="Teles M."/>
            <person name="MacKenzie S."/>
            <person name="Amaro C."/>
        </authorList>
    </citation>
    <scope>NUCLEOTIDE SEQUENCE</scope>
</reference>
<organism evidence="1">
    <name type="scientific">Anguilla anguilla</name>
    <name type="common">European freshwater eel</name>
    <name type="synonym">Muraena anguilla</name>
    <dbReference type="NCBI Taxonomy" id="7936"/>
    <lineage>
        <taxon>Eukaryota</taxon>
        <taxon>Metazoa</taxon>
        <taxon>Chordata</taxon>
        <taxon>Craniata</taxon>
        <taxon>Vertebrata</taxon>
        <taxon>Euteleostomi</taxon>
        <taxon>Actinopterygii</taxon>
        <taxon>Neopterygii</taxon>
        <taxon>Teleostei</taxon>
        <taxon>Anguilliformes</taxon>
        <taxon>Anguillidae</taxon>
        <taxon>Anguilla</taxon>
    </lineage>
</organism>
<protein>
    <submittedName>
        <fullName evidence="1">Uncharacterized protein</fullName>
    </submittedName>
</protein>
<dbReference type="EMBL" id="GBXM01000321">
    <property type="protein sequence ID" value="JAI08257.1"/>
    <property type="molecule type" value="Transcribed_RNA"/>
</dbReference>
<proteinExistence type="predicted"/>
<reference evidence="1" key="1">
    <citation type="submission" date="2014-11" db="EMBL/GenBank/DDBJ databases">
        <authorList>
            <person name="Amaro Gonzalez C."/>
        </authorList>
    </citation>
    <scope>NUCLEOTIDE SEQUENCE</scope>
</reference>
<accession>A0A0E9Y0S9</accession>
<sequence>MMYLVHNKQYFYEKQKKK</sequence>
<evidence type="ECO:0000313" key="1">
    <source>
        <dbReference type="EMBL" id="JAI08257.1"/>
    </source>
</evidence>
<dbReference type="AlphaFoldDB" id="A0A0E9Y0S9"/>